<dbReference type="InterPro" id="IPR050640">
    <property type="entry name" value="Bact_2-comp_sensor_kinase"/>
</dbReference>
<keyword evidence="4" id="KW-1185">Reference proteome</keyword>
<keyword evidence="3" id="KW-0418">Kinase</keyword>
<evidence type="ECO:0000313" key="4">
    <source>
        <dbReference type="Proteomes" id="UP000505355"/>
    </source>
</evidence>
<dbReference type="InterPro" id="IPR010559">
    <property type="entry name" value="Sig_transdc_His_kin_internal"/>
</dbReference>
<dbReference type="GO" id="GO:0016020">
    <property type="term" value="C:membrane"/>
    <property type="evidence" value="ECO:0007669"/>
    <property type="project" value="InterPro"/>
</dbReference>
<dbReference type="PANTHER" id="PTHR34220">
    <property type="entry name" value="SENSOR HISTIDINE KINASE YPDA"/>
    <property type="match status" value="1"/>
</dbReference>
<dbReference type="PANTHER" id="PTHR34220:SF7">
    <property type="entry name" value="SENSOR HISTIDINE KINASE YPDA"/>
    <property type="match status" value="1"/>
</dbReference>
<reference evidence="3 4" key="1">
    <citation type="submission" date="2020-05" db="EMBL/GenBank/DDBJ databases">
        <title>Mucilaginibacter mali sp. nov.</title>
        <authorList>
            <person name="Kim H.S."/>
            <person name="Lee K.C."/>
            <person name="Suh M.K."/>
            <person name="Kim J.-S."/>
            <person name="Han K.-I."/>
            <person name="Eom M.K."/>
            <person name="Shin Y.K."/>
            <person name="Lee J.-S."/>
        </authorList>
    </citation>
    <scope>NUCLEOTIDE SEQUENCE [LARGE SCALE GENOMIC DNA]</scope>
    <source>
        <strain evidence="3 4">G2-14</strain>
    </source>
</reference>
<dbReference type="Pfam" id="PF06580">
    <property type="entry name" value="His_kinase"/>
    <property type="match status" value="1"/>
</dbReference>
<organism evidence="3 4">
    <name type="scientific">Mucilaginibacter mali</name>
    <dbReference type="NCBI Taxonomy" id="2740462"/>
    <lineage>
        <taxon>Bacteria</taxon>
        <taxon>Pseudomonadati</taxon>
        <taxon>Bacteroidota</taxon>
        <taxon>Sphingobacteriia</taxon>
        <taxon>Sphingobacteriales</taxon>
        <taxon>Sphingobacteriaceae</taxon>
        <taxon>Mucilaginibacter</taxon>
    </lineage>
</organism>
<evidence type="ECO:0000313" key="3">
    <source>
        <dbReference type="EMBL" id="QKJ32242.1"/>
    </source>
</evidence>
<keyword evidence="1" id="KW-0812">Transmembrane</keyword>
<proteinExistence type="predicted"/>
<feature type="transmembrane region" description="Helical" evidence="1">
    <location>
        <begin position="7"/>
        <end position="24"/>
    </location>
</feature>
<dbReference type="Gene3D" id="3.30.565.10">
    <property type="entry name" value="Histidine kinase-like ATPase, C-terminal domain"/>
    <property type="match status" value="1"/>
</dbReference>
<sequence>MKKNPLLYHFLFWLMAYIFWVFVFRNSTLVLTHAITIQFCYLVFIAANFYFNTLYTIPQLLNKKQYVKFGACFLLGIAVTAVLRVPVSWLVMTYLFRVNTGHFNIVTVFFDSFVNILFWVACILAAKLVAEKIRSEMYIEKIEKEKAANELNFLRAQFNPHFLFNSINSIYGHIDKGNKPAREMLLKFSEMLRYQLYECNVEQIELDRELNYIKNYIDLQKSRIDERIRVSFCDGNISGSLKIAPLLLITFIENAFKYVGYNDDRDNSISIELGHKDNRLIFHIVNTKDAFISREEGSSGLGIANSQRRLELLYPGRHELKIDDRENTYAVTLTLFDA</sequence>
<evidence type="ECO:0000256" key="1">
    <source>
        <dbReference type="SAM" id="Phobius"/>
    </source>
</evidence>
<dbReference type="RefSeq" id="WP_173416893.1">
    <property type="nucleotide sequence ID" value="NZ_CP054139.1"/>
</dbReference>
<keyword evidence="3" id="KW-0808">Transferase</keyword>
<dbReference type="InterPro" id="IPR036890">
    <property type="entry name" value="HATPase_C_sf"/>
</dbReference>
<dbReference type="SUPFAM" id="SSF55874">
    <property type="entry name" value="ATPase domain of HSP90 chaperone/DNA topoisomerase II/histidine kinase"/>
    <property type="match status" value="1"/>
</dbReference>
<protein>
    <submittedName>
        <fullName evidence="3">Histidine kinase</fullName>
    </submittedName>
</protein>
<dbReference type="AlphaFoldDB" id="A0A7D4ULU6"/>
<feature type="transmembrane region" description="Helical" evidence="1">
    <location>
        <begin position="72"/>
        <end position="96"/>
    </location>
</feature>
<gene>
    <name evidence="3" type="ORF">HQ865_21580</name>
</gene>
<keyword evidence="1" id="KW-0472">Membrane</keyword>
<name>A0A7D4ULU6_9SPHI</name>
<keyword evidence="1" id="KW-1133">Transmembrane helix</keyword>
<feature type="transmembrane region" description="Helical" evidence="1">
    <location>
        <begin position="108"/>
        <end position="130"/>
    </location>
</feature>
<dbReference type="Proteomes" id="UP000505355">
    <property type="component" value="Chromosome"/>
</dbReference>
<feature type="domain" description="Signal transduction histidine kinase internal region" evidence="2">
    <location>
        <begin position="150"/>
        <end position="228"/>
    </location>
</feature>
<accession>A0A7D4ULU6</accession>
<dbReference type="GO" id="GO:0000155">
    <property type="term" value="F:phosphorelay sensor kinase activity"/>
    <property type="evidence" value="ECO:0007669"/>
    <property type="project" value="InterPro"/>
</dbReference>
<feature type="transmembrane region" description="Helical" evidence="1">
    <location>
        <begin position="30"/>
        <end position="51"/>
    </location>
</feature>
<evidence type="ECO:0000259" key="2">
    <source>
        <dbReference type="Pfam" id="PF06580"/>
    </source>
</evidence>
<dbReference type="KEGG" id="mmab:HQ865_21580"/>
<dbReference type="EMBL" id="CP054139">
    <property type="protein sequence ID" value="QKJ32242.1"/>
    <property type="molecule type" value="Genomic_DNA"/>
</dbReference>